<feature type="transmembrane region" description="Helical" evidence="1">
    <location>
        <begin position="42"/>
        <end position="62"/>
    </location>
</feature>
<evidence type="ECO:0000313" key="3">
    <source>
        <dbReference type="Proteomes" id="UP000199114"/>
    </source>
</evidence>
<feature type="transmembrane region" description="Helical" evidence="1">
    <location>
        <begin position="98"/>
        <end position="119"/>
    </location>
</feature>
<organism evidence="2 3">
    <name type="scientific">Natrinema salaciae</name>
    <dbReference type="NCBI Taxonomy" id="1186196"/>
    <lineage>
        <taxon>Archaea</taxon>
        <taxon>Methanobacteriati</taxon>
        <taxon>Methanobacteriota</taxon>
        <taxon>Stenosarchaea group</taxon>
        <taxon>Halobacteria</taxon>
        <taxon>Halobacteriales</taxon>
        <taxon>Natrialbaceae</taxon>
        <taxon>Natrinema</taxon>
    </lineage>
</organism>
<proteinExistence type="predicted"/>
<keyword evidence="1" id="KW-0472">Membrane</keyword>
<dbReference type="AlphaFoldDB" id="A0A1H9Q123"/>
<name>A0A1H9Q123_9EURY</name>
<keyword evidence="1" id="KW-0812">Transmembrane</keyword>
<dbReference type="OrthoDB" id="201480at2157"/>
<dbReference type="STRING" id="1186196.SAMN04489841_4045"/>
<protein>
    <submittedName>
        <fullName evidence="2">Uncharacterized protein</fullName>
    </submittedName>
</protein>
<dbReference type="Proteomes" id="UP000199114">
    <property type="component" value="Unassembled WGS sequence"/>
</dbReference>
<accession>A0A1H9Q123</accession>
<evidence type="ECO:0000256" key="1">
    <source>
        <dbReference type="SAM" id="Phobius"/>
    </source>
</evidence>
<feature type="transmembrane region" description="Helical" evidence="1">
    <location>
        <begin position="74"/>
        <end position="92"/>
    </location>
</feature>
<sequence length="134" mass="14031">MFDREGRVISGSFLVIVLALAGSAVAENQLGIGLHDRPFPSFLLFAGVAVVVPQLYLAFTGDRDGGSDGDRSRTRLRFTAIATAVFAAAFAAEADGLAHLAIGTLGAGSLLGLLCYEALETYQTASEGRVIQLR</sequence>
<keyword evidence="1" id="KW-1133">Transmembrane helix</keyword>
<keyword evidence="3" id="KW-1185">Reference proteome</keyword>
<dbReference type="EMBL" id="FOFD01000006">
    <property type="protein sequence ID" value="SER53765.1"/>
    <property type="molecule type" value="Genomic_DNA"/>
</dbReference>
<gene>
    <name evidence="2" type="ORF">SAMN04489841_4045</name>
</gene>
<dbReference type="RefSeq" id="WP_090621405.1">
    <property type="nucleotide sequence ID" value="NZ_FOFD01000006.1"/>
</dbReference>
<reference evidence="3" key="1">
    <citation type="submission" date="2016-10" db="EMBL/GenBank/DDBJ databases">
        <authorList>
            <person name="Varghese N."/>
            <person name="Submissions S."/>
        </authorList>
    </citation>
    <scope>NUCLEOTIDE SEQUENCE [LARGE SCALE GENOMIC DNA]</scope>
    <source>
        <strain evidence="3">DSM 25055</strain>
    </source>
</reference>
<evidence type="ECO:0000313" key="2">
    <source>
        <dbReference type="EMBL" id="SER53765.1"/>
    </source>
</evidence>